<keyword evidence="3" id="KW-1185">Reference proteome</keyword>
<proteinExistence type="predicted"/>
<dbReference type="AlphaFoldDB" id="A0A2S7F0H2"/>
<evidence type="ECO:0000256" key="1">
    <source>
        <dbReference type="SAM" id="MobiDB-lite"/>
    </source>
</evidence>
<dbReference type="RefSeq" id="WP_386268836.1">
    <property type="nucleotide sequence ID" value="NZ_JBHRWS010000001.1"/>
</dbReference>
<gene>
    <name evidence="2" type="ORF">XhyaCFBP1156_05910</name>
</gene>
<evidence type="ECO:0000313" key="3">
    <source>
        <dbReference type="Proteomes" id="UP000238261"/>
    </source>
</evidence>
<protein>
    <submittedName>
        <fullName evidence="2">Uncharacterized protein</fullName>
    </submittedName>
</protein>
<evidence type="ECO:0000313" key="2">
    <source>
        <dbReference type="EMBL" id="PPU98909.1"/>
    </source>
</evidence>
<feature type="compositionally biased region" description="Basic and acidic residues" evidence="1">
    <location>
        <begin position="19"/>
        <end position="31"/>
    </location>
</feature>
<organism evidence="2 3">
    <name type="scientific">Xanthomonas hyacinthi</name>
    <dbReference type="NCBI Taxonomy" id="56455"/>
    <lineage>
        <taxon>Bacteria</taxon>
        <taxon>Pseudomonadati</taxon>
        <taxon>Pseudomonadota</taxon>
        <taxon>Gammaproteobacteria</taxon>
        <taxon>Lysobacterales</taxon>
        <taxon>Lysobacteraceae</taxon>
        <taxon>Xanthomonas</taxon>
    </lineage>
</organism>
<comment type="caution">
    <text evidence="2">The sequence shown here is derived from an EMBL/GenBank/DDBJ whole genome shotgun (WGS) entry which is preliminary data.</text>
</comment>
<reference evidence="3" key="1">
    <citation type="submission" date="2016-08" db="EMBL/GenBank/DDBJ databases">
        <authorList>
            <person name="Merda D."/>
            <person name="Briand M."/>
            <person name="Taghouti G."/>
            <person name="Carrere S."/>
            <person name="Gouzy J."/>
            <person name="Portier P."/>
            <person name="Jacques M.-A."/>
            <person name="Fischer-Le Saux M."/>
        </authorList>
    </citation>
    <scope>NUCLEOTIDE SEQUENCE [LARGE SCALE GENOMIC DNA]</scope>
    <source>
        <strain evidence="3">CFBP1156</strain>
    </source>
</reference>
<feature type="region of interest" description="Disordered" evidence="1">
    <location>
        <begin position="1"/>
        <end position="63"/>
    </location>
</feature>
<name>A0A2S7F0H2_9XANT</name>
<dbReference type="EMBL" id="MDEG01000003">
    <property type="protein sequence ID" value="PPU98909.1"/>
    <property type="molecule type" value="Genomic_DNA"/>
</dbReference>
<sequence>MSSLPEQAAPRMRVHAARKRQEVDIGPRPSDDAVACARKRGPAGRVWQAARSNAADSRMDDTP</sequence>
<dbReference type="Proteomes" id="UP000238261">
    <property type="component" value="Unassembled WGS sequence"/>
</dbReference>
<accession>A0A2S7F0H2</accession>